<dbReference type="PROSITE" id="PS50943">
    <property type="entry name" value="HTH_CROC1"/>
    <property type="match status" value="1"/>
</dbReference>
<dbReference type="InterPro" id="IPR010982">
    <property type="entry name" value="Lambda_DNA-bd_dom_sf"/>
</dbReference>
<feature type="compositionally biased region" description="Polar residues" evidence="1">
    <location>
        <begin position="1"/>
        <end position="13"/>
    </location>
</feature>
<name>A0A6J7KAK8_9ZZZZ</name>
<dbReference type="GO" id="GO:0003677">
    <property type="term" value="F:DNA binding"/>
    <property type="evidence" value="ECO:0007669"/>
    <property type="project" value="InterPro"/>
</dbReference>
<dbReference type="SMART" id="SM00530">
    <property type="entry name" value="HTH_XRE"/>
    <property type="match status" value="1"/>
</dbReference>
<dbReference type="Gene3D" id="1.10.260.40">
    <property type="entry name" value="lambda repressor-like DNA-binding domains"/>
    <property type="match status" value="1"/>
</dbReference>
<reference evidence="3" key="1">
    <citation type="submission" date="2020-05" db="EMBL/GenBank/DDBJ databases">
        <authorList>
            <person name="Chiriac C."/>
            <person name="Salcher M."/>
            <person name="Ghai R."/>
            <person name="Kavagutti S V."/>
        </authorList>
    </citation>
    <scope>NUCLEOTIDE SEQUENCE</scope>
</reference>
<dbReference type="Pfam" id="PF01381">
    <property type="entry name" value="HTH_3"/>
    <property type="match status" value="1"/>
</dbReference>
<evidence type="ECO:0000256" key="1">
    <source>
        <dbReference type="SAM" id="MobiDB-lite"/>
    </source>
</evidence>
<feature type="region of interest" description="Disordered" evidence="1">
    <location>
        <begin position="208"/>
        <end position="239"/>
    </location>
</feature>
<dbReference type="SUPFAM" id="SSF47413">
    <property type="entry name" value="lambda repressor-like DNA-binding domains"/>
    <property type="match status" value="1"/>
</dbReference>
<evidence type="ECO:0000313" key="3">
    <source>
        <dbReference type="EMBL" id="CAB4951184.1"/>
    </source>
</evidence>
<dbReference type="AlphaFoldDB" id="A0A6J7KAK8"/>
<dbReference type="EMBL" id="CAFBMW010000022">
    <property type="protein sequence ID" value="CAB4951184.1"/>
    <property type="molecule type" value="Genomic_DNA"/>
</dbReference>
<accession>A0A6J7KAK8</accession>
<gene>
    <name evidence="3" type="ORF">UFOPK3662_02557</name>
</gene>
<evidence type="ECO:0000259" key="2">
    <source>
        <dbReference type="PROSITE" id="PS50943"/>
    </source>
</evidence>
<feature type="domain" description="HTH cro/C1-type" evidence="2">
    <location>
        <begin position="65"/>
        <end position="105"/>
    </location>
</feature>
<dbReference type="InterPro" id="IPR001387">
    <property type="entry name" value="Cro/C1-type_HTH"/>
</dbReference>
<sequence length="239" mass="27221">MDVQTERGSNAGSSRDDWLRRQPAWRRLAGRPGSATGPEPQPGWTQAEWDVYVLGPFDGHVPGLVRRVRRILDVSQRGLAALLDVSQSAVARWETGRTSPRADVLHGLLRLAGLAVSVHDADTGVEVPPMRDDGARDHAGRRYPAHTDLRVVGWWQPRSSVSTTDFLWWRKRSCARRDPNVRYCTNATRRSLERLMWGTPDDHPAIHQLAAEAEHQDERREERRRERDRRQAPAARRTA</sequence>
<dbReference type="CDD" id="cd00093">
    <property type="entry name" value="HTH_XRE"/>
    <property type="match status" value="1"/>
</dbReference>
<feature type="region of interest" description="Disordered" evidence="1">
    <location>
        <begin position="1"/>
        <end position="43"/>
    </location>
</feature>
<proteinExistence type="predicted"/>
<feature type="compositionally biased region" description="Basic and acidic residues" evidence="1">
    <location>
        <begin position="212"/>
        <end position="231"/>
    </location>
</feature>
<organism evidence="3">
    <name type="scientific">freshwater metagenome</name>
    <dbReference type="NCBI Taxonomy" id="449393"/>
    <lineage>
        <taxon>unclassified sequences</taxon>
        <taxon>metagenomes</taxon>
        <taxon>ecological metagenomes</taxon>
    </lineage>
</organism>
<protein>
    <submittedName>
        <fullName evidence="3">Unannotated protein</fullName>
    </submittedName>
</protein>